<dbReference type="AlphaFoldDB" id="A0AAQ4DSC2"/>
<protein>
    <submittedName>
        <fullName evidence="2">Uncharacterized protein</fullName>
    </submittedName>
</protein>
<feature type="compositionally biased region" description="Acidic residues" evidence="1">
    <location>
        <begin position="56"/>
        <end position="65"/>
    </location>
</feature>
<evidence type="ECO:0000256" key="1">
    <source>
        <dbReference type="SAM" id="MobiDB-lite"/>
    </source>
</evidence>
<keyword evidence="3" id="KW-1185">Reference proteome</keyword>
<dbReference type="EMBL" id="JARKHS020027459">
    <property type="protein sequence ID" value="KAK8765362.1"/>
    <property type="molecule type" value="Genomic_DNA"/>
</dbReference>
<reference evidence="2 3" key="1">
    <citation type="journal article" date="2023" name="Arcadia Sci">
        <title>De novo assembly of a long-read Amblyomma americanum tick genome.</title>
        <authorList>
            <person name="Chou S."/>
            <person name="Poskanzer K.E."/>
            <person name="Rollins M."/>
            <person name="Thuy-Boun P.S."/>
        </authorList>
    </citation>
    <scope>NUCLEOTIDE SEQUENCE [LARGE SCALE GENOMIC DNA]</scope>
    <source>
        <strain evidence="2">F_SG_1</strain>
        <tissue evidence="2">Salivary glands</tissue>
    </source>
</reference>
<organism evidence="2 3">
    <name type="scientific">Amblyomma americanum</name>
    <name type="common">Lone star tick</name>
    <dbReference type="NCBI Taxonomy" id="6943"/>
    <lineage>
        <taxon>Eukaryota</taxon>
        <taxon>Metazoa</taxon>
        <taxon>Ecdysozoa</taxon>
        <taxon>Arthropoda</taxon>
        <taxon>Chelicerata</taxon>
        <taxon>Arachnida</taxon>
        <taxon>Acari</taxon>
        <taxon>Parasitiformes</taxon>
        <taxon>Ixodida</taxon>
        <taxon>Ixodoidea</taxon>
        <taxon>Ixodidae</taxon>
        <taxon>Amblyomminae</taxon>
        <taxon>Amblyomma</taxon>
    </lineage>
</organism>
<proteinExistence type="predicted"/>
<accession>A0AAQ4DSC2</accession>
<evidence type="ECO:0000313" key="3">
    <source>
        <dbReference type="Proteomes" id="UP001321473"/>
    </source>
</evidence>
<dbReference type="Proteomes" id="UP001321473">
    <property type="component" value="Unassembled WGS sequence"/>
</dbReference>
<feature type="region of interest" description="Disordered" evidence="1">
    <location>
        <begin position="46"/>
        <end position="75"/>
    </location>
</feature>
<gene>
    <name evidence="2" type="ORF">V5799_032027</name>
</gene>
<comment type="caution">
    <text evidence="2">The sequence shown here is derived from an EMBL/GenBank/DDBJ whole genome shotgun (WGS) entry which is preliminary data.</text>
</comment>
<evidence type="ECO:0000313" key="2">
    <source>
        <dbReference type="EMBL" id="KAK8765362.1"/>
    </source>
</evidence>
<sequence length="135" mass="14891">MLKRNSVPTVQEACVQLSGTRRHLAPPRRSAHAHWRWAGSRYSDNFNGNTTHAEQQDDTVCEGDEERSQSPGEVRVQAPVTALHCLGVLPGLGVYTDSSDSENSSFSDEADLELDLVGRRRPAAMHQAERSPKPN</sequence>
<name>A0AAQ4DSC2_AMBAM</name>